<dbReference type="RefSeq" id="WP_145291553.1">
    <property type="nucleotide sequence ID" value="NZ_CP036291.1"/>
</dbReference>
<dbReference type="Pfam" id="PF03629">
    <property type="entry name" value="SASA"/>
    <property type="match status" value="1"/>
</dbReference>
<organism evidence="4 5">
    <name type="scientific">Pirellulimonas nuda</name>
    <dbReference type="NCBI Taxonomy" id="2528009"/>
    <lineage>
        <taxon>Bacteria</taxon>
        <taxon>Pseudomonadati</taxon>
        <taxon>Planctomycetota</taxon>
        <taxon>Planctomycetia</taxon>
        <taxon>Pirellulales</taxon>
        <taxon>Lacipirellulaceae</taxon>
        <taxon>Pirellulimonas</taxon>
    </lineage>
</organism>
<dbReference type="PANTHER" id="PTHR31988:SF19">
    <property type="entry name" value="9-O-ACETYL-N-ACETYLNEURAMINIC ACID DEACETYLASE-RELATED"/>
    <property type="match status" value="1"/>
</dbReference>
<name>A0A518DIY3_9BACT</name>
<dbReference type="PANTHER" id="PTHR31988">
    <property type="entry name" value="ESTERASE, PUTATIVE (DUF303)-RELATED"/>
    <property type="match status" value="1"/>
</dbReference>
<evidence type="ECO:0000313" key="5">
    <source>
        <dbReference type="Proteomes" id="UP000317429"/>
    </source>
</evidence>
<gene>
    <name evidence="4" type="primary">axe1-6A</name>
    <name evidence="4" type="ORF">Pla175_48670</name>
</gene>
<reference evidence="4 5" key="1">
    <citation type="submission" date="2019-02" db="EMBL/GenBank/DDBJ databases">
        <title>Deep-cultivation of Planctomycetes and their phenomic and genomic characterization uncovers novel biology.</title>
        <authorList>
            <person name="Wiegand S."/>
            <person name="Jogler M."/>
            <person name="Boedeker C."/>
            <person name="Pinto D."/>
            <person name="Vollmers J."/>
            <person name="Rivas-Marin E."/>
            <person name="Kohn T."/>
            <person name="Peeters S.H."/>
            <person name="Heuer A."/>
            <person name="Rast P."/>
            <person name="Oberbeckmann S."/>
            <person name="Bunk B."/>
            <person name="Jeske O."/>
            <person name="Meyerdierks A."/>
            <person name="Storesund J.E."/>
            <person name="Kallscheuer N."/>
            <person name="Luecker S."/>
            <person name="Lage O.M."/>
            <person name="Pohl T."/>
            <person name="Merkel B.J."/>
            <person name="Hornburger P."/>
            <person name="Mueller R.-W."/>
            <person name="Bruemmer F."/>
            <person name="Labrenz M."/>
            <person name="Spormann A.M."/>
            <person name="Op den Camp H."/>
            <person name="Overmann J."/>
            <person name="Amann R."/>
            <person name="Jetten M.S.M."/>
            <person name="Mascher T."/>
            <person name="Medema M.H."/>
            <person name="Devos D.P."/>
            <person name="Kaster A.-K."/>
            <person name="Ovreas L."/>
            <person name="Rohde M."/>
            <person name="Galperin M.Y."/>
            <person name="Jogler C."/>
        </authorList>
    </citation>
    <scope>NUCLEOTIDE SEQUENCE [LARGE SCALE GENOMIC DNA]</scope>
    <source>
        <strain evidence="4 5">Pla175</strain>
    </source>
</reference>
<feature type="chain" id="PRO_5022068666" evidence="2">
    <location>
        <begin position="33"/>
        <end position="277"/>
    </location>
</feature>
<evidence type="ECO:0000256" key="2">
    <source>
        <dbReference type="SAM" id="SignalP"/>
    </source>
</evidence>
<dbReference type="InterPro" id="IPR036514">
    <property type="entry name" value="SGNH_hydro_sf"/>
</dbReference>
<evidence type="ECO:0000259" key="3">
    <source>
        <dbReference type="Pfam" id="PF03629"/>
    </source>
</evidence>
<keyword evidence="5" id="KW-1185">Reference proteome</keyword>
<dbReference type="GO" id="GO:0016788">
    <property type="term" value="F:hydrolase activity, acting on ester bonds"/>
    <property type="evidence" value="ECO:0007669"/>
    <property type="project" value="UniProtKB-ARBA"/>
</dbReference>
<dbReference type="EMBL" id="CP036291">
    <property type="protein sequence ID" value="QDU91439.1"/>
    <property type="molecule type" value="Genomic_DNA"/>
</dbReference>
<protein>
    <submittedName>
        <fullName evidence="4">Carbohydrate acetyl esterase/feruloyl esterase</fullName>
    </submittedName>
</protein>
<dbReference type="AlphaFoldDB" id="A0A518DIY3"/>
<evidence type="ECO:0000313" key="4">
    <source>
        <dbReference type="EMBL" id="QDU91439.1"/>
    </source>
</evidence>
<dbReference type="SUPFAM" id="SSF52266">
    <property type="entry name" value="SGNH hydrolase"/>
    <property type="match status" value="1"/>
</dbReference>
<feature type="signal peptide" evidence="2">
    <location>
        <begin position="1"/>
        <end position="32"/>
    </location>
</feature>
<dbReference type="Gene3D" id="3.40.50.1110">
    <property type="entry name" value="SGNH hydrolase"/>
    <property type="match status" value="1"/>
</dbReference>
<dbReference type="InterPro" id="IPR052940">
    <property type="entry name" value="Carb_Esterase_6"/>
</dbReference>
<accession>A0A518DIY3</accession>
<dbReference type="InterPro" id="IPR005181">
    <property type="entry name" value="SASA"/>
</dbReference>
<proteinExistence type="predicted"/>
<feature type="domain" description="Sialate O-acetylesterase" evidence="3">
    <location>
        <begin position="49"/>
        <end position="269"/>
    </location>
</feature>
<dbReference type="Proteomes" id="UP000317429">
    <property type="component" value="Chromosome"/>
</dbReference>
<dbReference type="OrthoDB" id="9795554at2"/>
<sequence length="277" mass="29753" precursor="true">MTHTIKKSRRTHAVSGVLALVLIVASPQRSIAADSSDAVSELTAPKQNVHLYLLIGQSNMSGRGEMSPSDRLPVAGVYVLDSDNHWKQAAHPLHFDKPKIAGVGLGIDFATQMRMSDPSVTIGLVPCAVGGTSLKQWSKGGELYEAAVARTKHAEQHGVLRGILWHQGEGDCGEKSASTYAQRLARLIADLRSDLGQPTLPFVLGEIGEFRVGVKGRSDLVIEQQQSVPGLVEHTACVSAEGLGHKGDFSHFDAEALREFGRRYAAEMQSLGDAARK</sequence>
<keyword evidence="1" id="KW-0378">Hydrolase</keyword>
<evidence type="ECO:0000256" key="1">
    <source>
        <dbReference type="ARBA" id="ARBA00022801"/>
    </source>
</evidence>
<dbReference type="KEGG" id="pnd:Pla175_48670"/>
<keyword evidence="2" id="KW-0732">Signal</keyword>